<dbReference type="GO" id="GO:0031428">
    <property type="term" value="C:box C/D methylation guide snoRNP complex"/>
    <property type="evidence" value="ECO:0007669"/>
    <property type="project" value="TreeGrafter"/>
</dbReference>
<evidence type="ECO:0000256" key="9">
    <source>
        <dbReference type="ARBA" id="ARBA00023242"/>
    </source>
</evidence>
<dbReference type="GO" id="GO:0000494">
    <property type="term" value="P:box C/D sno(s)RNA 3'-end processing"/>
    <property type="evidence" value="ECO:0007669"/>
    <property type="project" value="TreeGrafter"/>
</dbReference>
<evidence type="ECO:0000256" key="7">
    <source>
        <dbReference type="ARBA" id="ARBA00022691"/>
    </source>
</evidence>
<evidence type="ECO:0000313" key="15">
    <source>
        <dbReference type="EMBL" id="KAG2960421.1"/>
    </source>
</evidence>
<sequence>MAGGAKVVVEPHRHAGIFIARGKEDALVTLNSTPGKSVYGEKRISVDVPAASGEGTEKVEYRVWNPFRSKIAAAILGGVDNIWIQPGAKVLYLGGASGTTVSHVSDIVGPTGAVYAVEFSHRVGRDLINMAKSRTNVVPIIEDARHPLKYRMLVPMVDVVFADVAQPDQARIVALNASHFLKNGGHFVISIKASCIDSTAPPEAVFAREVKKLQQEQFKPAEQLTLEPYERDHAVVVGSYRAPKKEKKSPPGRVEPASSLWKSSVKSPSCALSLKSFNRSEQKGFWLKEQLIMHRVSDQLRDRHPYVDQPFLESYNSQEVTRAFGARAIPKYAELLVMENLADEDRCRTLQDLRELLSSPNFKYTAIMKEVMFTCADLTQSISAEVRAGAALVMASLILFEMDTPNDLSDEVVLTTATRLLGDDEEDVVAAGCCIFINLTISNEGCLLLANKISAVTTLANMLTTQPLSKLPTRIVELLVEVLANLTRVYEGARTCAQYPVIKPVLSLIKKPRTCRAETLLHSAMVITNVAAYDQAKRDAIQLDAVELCLKALSKVLLGQVRCELVEKRDELTRCLVAAVMALSTAEDAKSRVIEFGIEPLVQCLTHTSAAVRQNASITINSACDLPRGVAPFTQRLLHTPDLLVDVLGIKAVSALDKNISSFDDEDTPAAVKALTAIQKKDAYGTADRIVQTLNMLDNLLKALLENEVPAQTQQGVADVLRRMDQADPSYQRRVGKCMVKNYIPDVLFSQILGLTPAEFT</sequence>
<keyword evidence="8" id="KW-0694">RNA-binding</keyword>
<keyword evidence="10" id="KW-0687">Ribonucleoprotein</keyword>
<dbReference type="InterPro" id="IPR011989">
    <property type="entry name" value="ARM-like"/>
</dbReference>
<evidence type="ECO:0000256" key="8">
    <source>
        <dbReference type="ARBA" id="ARBA00022884"/>
    </source>
</evidence>
<dbReference type="FunFam" id="3.40.50.150:FF:000001">
    <property type="entry name" value="Fibrillarin like 1"/>
    <property type="match status" value="1"/>
</dbReference>
<evidence type="ECO:0000256" key="11">
    <source>
        <dbReference type="ARBA" id="ARBA00032245"/>
    </source>
</evidence>
<dbReference type="PRINTS" id="PR00052">
    <property type="entry name" value="FIBRILLARIN"/>
</dbReference>
<reference evidence="15" key="1">
    <citation type="submission" date="2018-10" db="EMBL/GenBank/DDBJ databases">
        <title>Effector identification in a new, highly contiguous assembly of the strawberry crown rot pathogen Phytophthora cactorum.</title>
        <authorList>
            <person name="Armitage A.D."/>
            <person name="Nellist C.F."/>
            <person name="Bates H."/>
            <person name="Vickerstaff R.J."/>
            <person name="Harrison R.J."/>
        </authorList>
    </citation>
    <scope>NUCLEOTIDE SEQUENCE</scope>
    <source>
        <strain evidence="14">15-7</strain>
        <strain evidence="15">P415</strain>
    </source>
</reference>
<evidence type="ECO:0000256" key="1">
    <source>
        <dbReference type="ARBA" id="ARBA00004604"/>
    </source>
</evidence>
<dbReference type="Gene3D" id="3.40.50.150">
    <property type="entry name" value="Vaccinia Virus protein VP39"/>
    <property type="match status" value="1"/>
</dbReference>
<evidence type="ECO:0000313" key="14">
    <source>
        <dbReference type="EMBL" id="KAG2853009.1"/>
    </source>
</evidence>
<organism evidence="15 16">
    <name type="scientific">Phytophthora cactorum</name>
    <dbReference type="NCBI Taxonomy" id="29920"/>
    <lineage>
        <taxon>Eukaryota</taxon>
        <taxon>Sar</taxon>
        <taxon>Stramenopiles</taxon>
        <taxon>Oomycota</taxon>
        <taxon>Peronosporomycetes</taxon>
        <taxon>Peronosporales</taxon>
        <taxon>Peronosporaceae</taxon>
        <taxon>Phytophthora</taxon>
    </lineage>
</organism>
<dbReference type="EMBL" id="RCML01001778">
    <property type="protein sequence ID" value="KAG2960421.1"/>
    <property type="molecule type" value="Genomic_DNA"/>
</dbReference>
<dbReference type="GO" id="GO:0003723">
    <property type="term" value="F:RNA binding"/>
    <property type="evidence" value="ECO:0007669"/>
    <property type="project" value="UniProtKB-KW"/>
</dbReference>
<dbReference type="AlphaFoldDB" id="A0A8T1F3C8"/>
<dbReference type="NCBIfam" id="NF003276">
    <property type="entry name" value="PRK04266.1-2"/>
    <property type="match status" value="1"/>
</dbReference>
<dbReference type="GO" id="GO:0032040">
    <property type="term" value="C:small-subunit processome"/>
    <property type="evidence" value="ECO:0007669"/>
    <property type="project" value="TreeGrafter"/>
</dbReference>
<evidence type="ECO:0000256" key="3">
    <source>
        <dbReference type="ARBA" id="ARBA00015190"/>
    </source>
</evidence>
<evidence type="ECO:0000256" key="10">
    <source>
        <dbReference type="ARBA" id="ARBA00023274"/>
    </source>
</evidence>
<protein>
    <recommendedName>
        <fullName evidence="3">rRNA 2'-O-methyltransferase fibrillarin</fullName>
    </recommendedName>
    <alternativeName>
        <fullName evidence="11">Histone-glutamine methyltransferase</fullName>
    </alternativeName>
</protein>
<evidence type="ECO:0000256" key="5">
    <source>
        <dbReference type="ARBA" id="ARBA00022603"/>
    </source>
</evidence>
<dbReference type="GO" id="GO:0008649">
    <property type="term" value="F:rRNA methyltransferase activity"/>
    <property type="evidence" value="ECO:0007669"/>
    <property type="project" value="TreeGrafter"/>
</dbReference>
<dbReference type="SUPFAM" id="SSF48371">
    <property type="entry name" value="ARM repeat"/>
    <property type="match status" value="1"/>
</dbReference>
<evidence type="ECO:0000256" key="2">
    <source>
        <dbReference type="ARBA" id="ARBA00010632"/>
    </source>
</evidence>
<dbReference type="PANTHER" id="PTHR10335">
    <property type="entry name" value="RRNA 2-O-METHYLTRANSFERASE FIBRILLARIN"/>
    <property type="match status" value="1"/>
</dbReference>
<gene>
    <name evidence="14" type="ORF">PC113_g14532</name>
    <name evidence="15" type="ORF">PC118_g22527</name>
</gene>
<dbReference type="Proteomes" id="UP000697107">
    <property type="component" value="Unassembled WGS sequence"/>
</dbReference>
<keyword evidence="9" id="KW-0539">Nucleus</keyword>
<dbReference type="SUPFAM" id="SSF53335">
    <property type="entry name" value="S-adenosyl-L-methionine-dependent methyltransferases"/>
    <property type="match status" value="1"/>
</dbReference>
<evidence type="ECO:0000256" key="6">
    <source>
        <dbReference type="ARBA" id="ARBA00022679"/>
    </source>
</evidence>
<evidence type="ECO:0000256" key="4">
    <source>
        <dbReference type="ARBA" id="ARBA00022552"/>
    </source>
</evidence>
<name>A0A8T1F3C8_9STRA</name>
<dbReference type="Proteomes" id="UP000735874">
    <property type="component" value="Unassembled WGS sequence"/>
</dbReference>
<proteinExistence type="inferred from homology"/>
<dbReference type="InterPro" id="IPR020813">
    <property type="entry name" value="Fibrillarin_CS"/>
</dbReference>
<dbReference type="Pfam" id="PF01269">
    <property type="entry name" value="Fibrillarin"/>
    <property type="match status" value="1"/>
</dbReference>
<dbReference type="InterPro" id="IPR029063">
    <property type="entry name" value="SAM-dependent_MTases_sf"/>
</dbReference>
<dbReference type="SMART" id="SM01206">
    <property type="entry name" value="Fibrillarin"/>
    <property type="match status" value="1"/>
</dbReference>
<comment type="caution">
    <text evidence="15">The sequence shown here is derived from an EMBL/GenBank/DDBJ whole genome shotgun (WGS) entry which is preliminary data.</text>
</comment>
<evidence type="ECO:0000256" key="12">
    <source>
        <dbReference type="ARBA" id="ARBA00047568"/>
    </source>
</evidence>
<comment type="catalytic activity">
    <reaction evidence="12">
        <text>L-glutaminyl-[histone H2A] + S-adenosyl-L-methionine = N(5)-methyl-L-glutaminyl-[histone H2A] + S-adenosyl-L-homocysteine + H(+)</text>
        <dbReference type="Rhea" id="RHEA:50904"/>
        <dbReference type="Rhea" id="RHEA-COMP:12837"/>
        <dbReference type="Rhea" id="RHEA-COMP:12839"/>
        <dbReference type="ChEBI" id="CHEBI:15378"/>
        <dbReference type="ChEBI" id="CHEBI:30011"/>
        <dbReference type="ChEBI" id="CHEBI:57856"/>
        <dbReference type="ChEBI" id="CHEBI:59789"/>
        <dbReference type="ChEBI" id="CHEBI:61891"/>
    </reaction>
</comment>
<keyword evidence="5" id="KW-0489">Methyltransferase</keyword>
<dbReference type="InterPro" id="IPR000692">
    <property type="entry name" value="Fibrillarin"/>
</dbReference>
<dbReference type="Gene3D" id="1.25.10.10">
    <property type="entry name" value="Leucine-rich Repeat Variant"/>
    <property type="match status" value="2"/>
</dbReference>
<feature type="region of interest" description="Disordered" evidence="13">
    <location>
        <begin position="240"/>
        <end position="259"/>
    </location>
</feature>
<comment type="subcellular location">
    <subcellularLocation>
        <location evidence="1">Nucleus</location>
        <location evidence="1">Nucleolus</location>
    </subcellularLocation>
</comment>
<evidence type="ECO:0000313" key="16">
    <source>
        <dbReference type="Proteomes" id="UP000697107"/>
    </source>
</evidence>
<dbReference type="Gene3D" id="3.30.200.20">
    <property type="entry name" value="Phosphorylase Kinase, domain 1"/>
    <property type="match status" value="1"/>
</dbReference>
<comment type="similarity">
    <text evidence="2">Belongs to the methyltransferase superfamily. Fibrillarin family.</text>
</comment>
<dbReference type="VEuPathDB" id="FungiDB:PC110_g16491"/>
<keyword evidence="7" id="KW-0949">S-adenosyl-L-methionine</keyword>
<evidence type="ECO:0000256" key="13">
    <source>
        <dbReference type="SAM" id="MobiDB-lite"/>
    </source>
</evidence>
<dbReference type="FunFam" id="3.30.200.20:FF:000056">
    <property type="entry name" value="Fibrillarin like 1"/>
    <property type="match status" value="1"/>
</dbReference>
<dbReference type="HAMAP" id="MF_00351">
    <property type="entry name" value="RNA_methyltransf_FlpA"/>
    <property type="match status" value="1"/>
</dbReference>
<dbReference type="PANTHER" id="PTHR10335:SF17">
    <property type="entry name" value="FIBRILLARIN"/>
    <property type="match status" value="1"/>
</dbReference>
<dbReference type="GO" id="GO:1990259">
    <property type="term" value="F:histone H2AQ104 methyltransferase activity"/>
    <property type="evidence" value="ECO:0007669"/>
    <property type="project" value="TreeGrafter"/>
</dbReference>
<dbReference type="InterPro" id="IPR016024">
    <property type="entry name" value="ARM-type_fold"/>
</dbReference>
<dbReference type="EMBL" id="RCMG01000504">
    <property type="protein sequence ID" value="KAG2853009.1"/>
    <property type="molecule type" value="Genomic_DNA"/>
</dbReference>
<keyword evidence="4" id="KW-0698">rRNA processing</keyword>
<dbReference type="PROSITE" id="PS00566">
    <property type="entry name" value="FIBRILLARIN"/>
    <property type="match status" value="1"/>
</dbReference>
<dbReference type="VEuPathDB" id="FungiDB:PC110_g16492"/>
<keyword evidence="6" id="KW-0808">Transferase</keyword>
<accession>A0A8T1F3C8</accession>